<dbReference type="EMBL" id="LR796468">
    <property type="protein sequence ID" value="CAB4146560.1"/>
    <property type="molecule type" value="Genomic_DNA"/>
</dbReference>
<organism evidence="2">
    <name type="scientific">uncultured Caudovirales phage</name>
    <dbReference type="NCBI Taxonomy" id="2100421"/>
    <lineage>
        <taxon>Viruses</taxon>
        <taxon>Duplodnaviria</taxon>
        <taxon>Heunggongvirae</taxon>
        <taxon>Uroviricota</taxon>
        <taxon>Caudoviricetes</taxon>
        <taxon>Peduoviridae</taxon>
        <taxon>Maltschvirus</taxon>
        <taxon>Maltschvirus maltsch</taxon>
    </lineage>
</organism>
<reference evidence="2" key="1">
    <citation type="submission" date="2020-04" db="EMBL/GenBank/DDBJ databases">
        <authorList>
            <person name="Chiriac C."/>
            <person name="Salcher M."/>
            <person name="Ghai R."/>
            <person name="Kavagutti S V."/>
        </authorList>
    </citation>
    <scope>NUCLEOTIDE SEQUENCE</scope>
</reference>
<proteinExistence type="predicted"/>
<name>A0A6J5KXH4_9CAUD</name>
<dbReference type="EMBL" id="LR797304">
    <property type="protein sequence ID" value="CAB4199861.1"/>
    <property type="molecule type" value="Genomic_DNA"/>
</dbReference>
<evidence type="ECO:0000313" key="2">
    <source>
        <dbReference type="EMBL" id="CAB4127124.1"/>
    </source>
</evidence>
<evidence type="ECO:0000313" key="3">
    <source>
        <dbReference type="EMBL" id="CAB4132672.1"/>
    </source>
</evidence>
<protein>
    <submittedName>
        <fullName evidence="2">Uncharacterized protein</fullName>
    </submittedName>
</protein>
<dbReference type="EMBL" id="LR796149">
    <property type="protein sequence ID" value="CAB4121688.1"/>
    <property type="molecule type" value="Genomic_DNA"/>
</dbReference>
<gene>
    <name evidence="5" type="ORF">UFOVP1357_17</name>
    <name evidence="1" type="ORF">UFOVP18_55</name>
    <name evidence="3" type="ORF">UFOVP258_48</name>
    <name evidence="4" type="ORF">UFOVP502_40</name>
    <name evidence="2" type="ORF">UFOVP82_57</name>
</gene>
<evidence type="ECO:0000313" key="5">
    <source>
        <dbReference type="EMBL" id="CAB4199861.1"/>
    </source>
</evidence>
<evidence type="ECO:0000313" key="4">
    <source>
        <dbReference type="EMBL" id="CAB4146560.1"/>
    </source>
</evidence>
<dbReference type="EMBL" id="LR796264">
    <property type="protein sequence ID" value="CAB4132672.1"/>
    <property type="molecule type" value="Genomic_DNA"/>
</dbReference>
<sequence length="121" mass="14410">MISPTEKYIHLFCSVNRNIAITTSVNNLSHYFRMMFRYYLSPQSVSHFYFLKSRMFKRVCVNDMVAFNYSAREVASIIRRVTRELSKEISEDYPDYSRGEKQDGFDVICMLIEKVHRSILQ</sequence>
<dbReference type="EMBL" id="LR796201">
    <property type="protein sequence ID" value="CAB4127124.1"/>
    <property type="molecule type" value="Genomic_DNA"/>
</dbReference>
<accession>A0A6J5KXH4</accession>
<evidence type="ECO:0000313" key="1">
    <source>
        <dbReference type="EMBL" id="CAB4121688.1"/>
    </source>
</evidence>